<organism evidence="1 2">
    <name type="scientific">Mortierella isabellina</name>
    <name type="common">Filamentous fungus</name>
    <name type="synonym">Umbelopsis isabellina</name>
    <dbReference type="NCBI Taxonomy" id="91625"/>
    <lineage>
        <taxon>Eukaryota</taxon>
        <taxon>Fungi</taxon>
        <taxon>Fungi incertae sedis</taxon>
        <taxon>Mucoromycota</taxon>
        <taxon>Mucoromycotina</taxon>
        <taxon>Umbelopsidomycetes</taxon>
        <taxon>Umbelopsidales</taxon>
        <taxon>Umbelopsidaceae</taxon>
        <taxon>Umbelopsis</taxon>
    </lineage>
</organism>
<evidence type="ECO:0000313" key="1">
    <source>
        <dbReference type="EMBL" id="KAG2184441.1"/>
    </source>
</evidence>
<sequence>MGIQYKDTTQSHLELNQDSLENAKREYTRQMRLWTAKQIKSSRVDKAPEEMLRSRFSDLGVSSPKRVPSNCAINAS</sequence>
<comment type="caution">
    <text evidence="1">The sequence shown here is derived from an EMBL/GenBank/DDBJ whole genome shotgun (WGS) entry which is preliminary data.</text>
</comment>
<dbReference type="EMBL" id="JAEPQZ010000002">
    <property type="protein sequence ID" value="KAG2184441.1"/>
    <property type="molecule type" value="Genomic_DNA"/>
</dbReference>
<protein>
    <submittedName>
        <fullName evidence="1">Uncharacterized protein</fullName>
    </submittedName>
</protein>
<gene>
    <name evidence="1" type="ORF">INT43_000350</name>
</gene>
<proteinExistence type="predicted"/>
<dbReference type="OrthoDB" id="2340041at2759"/>
<accession>A0A8H7Q4C1</accession>
<dbReference type="AlphaFoldDB" id="A0A8H7Q4C1"/>
<reference evidence="1" key="1">
    <citation type="submission" date="2020-12" db="EMBL/GenBank/DDBJ databases">
        <title>Metabolic potential, ecology and presence of endohyphal bacteria is reflected in genomic diversity of Mucoromycotina.</title>
        <authorList>
            <person name="Muszewska A."/>
            <person name="Okrasinska A."/>
            <person name="Steczkiewicz K."/>
            <person name="Drgas O."/>
            <person name="Orlowska M."/>
            <person name="Perlinska-Lenart U."/>
            <person name="Aleksandrzak-Piekarczyk T."/>
            <person name="Szatraj K."/>
            <person name="Zielenkiewicz U."/>
            <person name="Pilsyk S."/>
            <person name="Malc E."/>
            <person name="Mieczkowski P."/>
            <person name="Kruszewska J.S."/>
            <person name="Biernat P."/>
            <person name="Pawlowska J."/>
        </authorList>
    </citation>
    <scope>NUCLEOTIDE SEQUENCE</scope>
    <source>
        <strain evidence="1">WA0000067209</strain>
    </source>
</reference>
<keyword evidence="2" id="KW-1185">Reference proteome</keyword>
<evidence type="ECO:0000313" key="2">
    <source>
        <dbReference type="Proteomes" id="UP000654370"/>
    </source>
</evidence>
<name>A0A8H7Q4C1_MORIS</name>
<dbReference type="Proteomes" id="UP000654370">
    <property type="component" value="Unassembled WGS sequence"/>
</dbReference>